<dbReference type="AlphaFoldDB" id="Q6FDJ4"/>
<accession>Q6FDJ4</accession>
<name>Q6FDJ4_ACIAD</name>
<dbReference type="HOGENOM" id="CLU_038034_13_3_6"/>
<dbReference type="Pfam" id="PF01497">
    <property type="entry name" value="Peripla_BP_2"/>
    <property type="match status" value="1"/>
</dbReference>
<dbReference type="STRING" id="202950.GCA_001485005_01386"/>
<dbReference type="PANTHER" id="PTHR30535">
    <property type="entry name" value="VITAMIN B12-BINDING PROTEIN"/>
    <property type="match status" value="1"/>
</dbReference>
<sequence>MLSYCPNIFYLIMTTLCLVIQTGCSPAQDHVHSQLHSSISVTDRDGNTVQLNQPARRIVCLFEASVDDLYMLGAGKSIIGIPAKIYTSSDLYRAYSILDRRIYEKKIATPSNWEASTNIESVVALQPDLVIVSAGQKDVIQILNRMHIPVYSVLSENLQQTRKELLDLGKLTGKSQRASELVEFIDHEIQAIQQRNHTQSDQKTIYYGWSGGRIFSTSGRDSMPNTVMTLAGAHNVVNTAIDQPNVNPEKLIEWNPDVILLWNTNPKQIYQRSELKTLTAVKQQHVFNLSPSFLFNPHTPKILLAANQLNHWVYPAPHSDQAATQDKLRILTQFYGKTAAEQLIQYANDVTKE</sequence>
<dbReference type="SMR" id="Q6FDJ4"/>
<evidence type="ECO:0000259" key="1">
    <source>
        <dbReference type="PROSITE" id="PS50983"/>
    </source>
</evidence>
<dbReference type="eggNOG" id="COG0614">
    <property type="taxonomic scope" value="Bacteria"/>
</dbReference>
<dbReference type="InterPro" id="IPR002491">
    <property type="entry name" value="ABC_transptr_periplasmic_BD"/>
</dbReference>
<dbReference type="SUPFAM" id="SSF53807">
    <property type="entry name" value="Helical backbone' metal receptor"/>
    <property type="match status" value="1"/>
</dbReference>
<reference evidence="2 3" key="1">
    <citation type="journal article" date="2004" name="Nucleic Acids Res.">
        <title>Unique features revealed by the genome sequence of Acinetobacter sp. ADP1, a versatile and naturally transformation competent bacterium.</title>
        <authorList>
            <person name="Barbe V."/>
            <person name="Vallenet D."/>
            <person name="Fonknechten N."/>
            <person name="Kreimeyer A."/>
            <person name="Oztas S."/>
            <person name="Labarre L."/>
            <person name="Cruveiller S."/>
            <person name="Robert C."/>
            <person name="Duprat S."/>
            <person name="Wincker P."/>
            <person name="Ornston L.N."/>
            <person name="Weissenbach J."/>
            <person name="Marliere P."/>
            <person name="Cohen G.N."/>
            <person name="Medigue C."/>
        </authorList>
    </citation>
    <scope>NUCLEOTIDE SEQUENCE [LARGE SCALE GENOMIC DNA]</scope>
    <source>
        <strain evidence="3">ATCC 33305 / BD413 / ADP1</strain>
    </source>
</reference>
<evidence type="ECO:0000313" key="2">
    <source>
        <dbReference type="EMBL" id="CAG67864.1"/>
    </source>
</evidence>
<protein>
    <submittedName>
        <fullName evidence="2">Putative iron transport protein (ABC superfamily, peri_bind)</fullName>
    </submittedName>
</protein>
<dbReference type="Gene3D" id="3.40.50.1980">
    <property type="entry name" value="Nitrogenase molybdenum iron protein domain"/>
    <property type="match status" value="2"/>
</dbReference>
<dbReference type="EMBL" id="CR543861">
    <property type="protein sequence ID" value="CAG67864.1"/>
    <property type="molecule type" value="Genomic_DNA"/>
</dbReference>
<dbReference type="PROSITE" id="PS50983">
    <property type="entry name" value="FE_B12_PBP"/>
    <property type="match status" value="1"/>
</dbReference>
<gene>
    <name evidence="2" type="ordered locus">ACIAD0971</name>
</gene>
<organism evidence="2 3">
    <name type="scientific">Acinetobacter baylyi (strain ATCC 33305 / BD413 / ADP1)</name>
    <dbReference type="NCBI Taxonomy" id="62977"/>
    <lineage>
        <taxon>Bacteria</taxon>
        <taxon>Pseudomonadati</taxon>
        <taxon>Pseudomonadota</taxon>
        <taxon>Gammaproteobacteria</taxon>
        <taxon>Moraxellales</taxon>
        <taxon>Moraxellaceae</taxon>
        <taxon>Acinetobacter</taxon>
    </lineage>
</organism>
<dbReference type="KEGG" id="aci:ACIAD0971"/>
<dbReference type="InterPro" id="IPR050902">
    <property type="entry name" value="ABC_Transporter_SBP"/>
</dbReference>
<dbReference type="Proteomes" id="UP000000430">
    <property type="component" value="Chromosome"/>
</dbReference>
<evidence type="ECO:0000313" key="3">
    <source>
        <dbReference type="Proteomes" id="UP000000430"/>
    </source>
</evidence>
<dbReference type="PANTHER" id="PTHR30535:SF34">
    <property type="entry name" value="MOLYBDATE-BINDING PROTEIN MOLA"/>
    <property type="match status" value="1"/>
</dbReference>
<proteinExistence type="predicted"/>
<feature type="domain" description="Fe/B12 periplasmic-binding" evidence="1">
    <location>
        <begin position="57"/>
        <end position="317"/>
    </location>
</feature>